<name>A0ABD0SEU9_LOXSC</name>
<dbReference type="Proteomes" id="UP001549921">
    <property type="component" value="Unassembled WGS sequence"/>
</dbReference>
<evidence type="ECO:0000313" key="3">
    <source>
        <dbReference type="Proteomes" id="UP001549921"/>
    </source>
</evidence>
<gene>
    <name evidence="2" type="ORF">ABMA28_008597</name>
</gene>
<comment type="caution">
    <text evidence="2">The sequence shown here is derived from an EMBL/GenBank/DDBJ whole genome shotgun (WGS) entry which is preliminary data.</text>
</comment>
<feature type="compositionally biased region" description="Polar residues" evidence="1">
    <location>
        <begin position="73"/>
        <end position="85"/>
    </location>
</feature>
<reference evidence="2 3" key="1">
    <citation type="submission" date="2024-06" db="EMBL/GenBank/DDBJ databases">
        <title>A chromosome-level genome assembly of beet webworm, Loxostege sticticalis.</title>
        <authorList>
            <person name="Zhang Y."/>
        </authorList>
    </citation>
    <scope>NUCLEOTIDE SEQUENCE [LARGE SCALE GENOMIC DNA]</scope>
    <source>
        <strain evidence="2">AQ028</strain>
        <tissue evidence="2">Male pupae</tissue>
    </source>
</reference>
<accession>A0ABD0SEU9</accession>
<dbReference type="AlphaFoldDB" id="A0ABD0SEU9"/>
<feature type="region of interest" description="Disordered" evidence="1">
    <location>
        <begin position="1"/>
        <end position="89"/>
    </location>
</feature>
<sequence>MQPVDGATCNLDRGSESGPVNWASVFQEASNLLPPDDYGPPQPPQPNQPPSVISHQQSRPEPLPPSECFIKTRSGTSQEENLNDSTPDKSRYKKILRSYLCCCNKKS</sequence>
<dbReference type="EMBL" id="JBEDNZ010000022">
    <property type="protein sequence ID" value="KAL0818061.1"/>
    <property type="molecule type" value="Genomic_DNA"/>
</dbReference>
<evidence type="ECO:0000256" key="1">
    <source>
        <dbReference type="SAM" id="MobiDB-lite"/>
    </source>
</evidence>
<proteinExistence type="predicted"/>
<feature type="compositionally biased region" description="Pro residues" evidence="1">
    <location>
        <begin position="37"/>
        <end position="49"/>
    </location>
</feature>
<protein>
    <submittedName>
        <fullName evidence="2">Uncharacterized protein</fullName>
    </submittedName>
</protein>
<evidence type="ECO:0000313" key="2">
    <source>
        <dbReference type="EMBL" id="KAL0818061.1"/>
    </source>
</evidence>
<organism evidence="2 3">
    <name type="scientific">Loxostege sticticalis</name>
    <name type="common">Beet webworm moth</name>
    <dbReference type="NCBI Taxonomy" id="481309"/>
    <lineage>
        <taxon>Eukaryota</taxon>
        <taxon>Metazoa</taxon>
        <taxon>Ecdysozoa</taxon>
        <taxon>Arthropoda</taxon>
        <taxon>Hexapoda</taxon>
        <taxon>Insecta</taxon>
        <taxon>Pterygota</taxon>
        <taxon>Neoptera</taxon>
        <taxon>Endopterygota</taxon>
        <taxon>Lepidoptera</taxon>
        <taxon>Glossata</taxon>
        <taxon>Ditrysia</taxon>
        <taxon>Pyraloidea</taxon>
        <taxon>Crambidae</taxon>
        <taxon>Pyraustinae</taxon>
        <taxon>Loxostege</taxon>
    </lineage>
</organism>